<gene>
    <name evidence="2" type="ORF">BI318_13255</name>
</gene>
<accession>A0AB36PS59</accession>
<evidence type="ECO:0000256" key="1">
    <source>
        <dbReference type="SAM" id="MobiDB-lite"/>
    </source>
</evidence>
<dbReference type="Proteomes" id="UP000216335">
    <property type="component" value="Unassembled WGS sequence"/>
</dbReference>
<feature type="region of interest" description="Disordered" evidence="1">
    <location>
        <begin position="31"/>
        <end position="65"/>
    </location>
</feature>
<organism evidence="2 3">
    <name type="scientific">Brucella melitensis</name>
    <dbReference type="NCBI Taxonomy" id="29459"/>
    <lineage>
        <taxon>Bacteria</taxon>
        <taxon>Pseudomonadati</taxon>
        <taxon>Pseudomonadota</taxon>
        <taxon>Alphaproteobacteria</taxon>
        <taxon>Hyphomicrobiales</taxon>
        <taxon>Brucellaceae</taxon>
        <taxon>Brucella/Ochrobactrum group</taxon>
        <taxon>Brucella</taxon>
    </lineage>
</organism>
<protein>
    <submittedName>
        <fullName evidence="2">Uncharacterized protein</fullName>
    </submittedName>
</protein>
<comment type="caution">
    <text evidence="2">The sequence shown here is derived from an EMBL/GenBank/DDBJ whole genome shotgun (WGS) entry which is preliminary data.</text>
</comment>
<sequence>MDWALRRPFFLNFENANLVLILRSLRSAAQGGVSKDESDSAPPQPFETVPLASLRAPPQDERGGE</sequence>
<dbReference type="AlphaFoldDB" id="A0AB36PS59"/>
<evidence type="ECO:0000313" key="2">
    <source>
        <dbReference type="EMBL" id="OZV58714.1"/>
    </source>
</evidence>
<name>A0AB36PS59_BRUML</name>
<reference evidence="2 3" key="1">
    <citation type="submission" date="2017-05" db="EMBL/GenBank/DDBJ databases">
        <title>The genome sequence of the facultative intracellular pathogen Brucella melitensis KIV-L.</title>
        <authorList>
            <person name="Pisarenko S."/>
            <person name="Kovalev D."/>
            <person name="Khachaturova A."/>
            <person name="Kulichenko A."/>
        </authorList>
    </citation>
    <scope>NUCLEOTIDE SEQUENCE [LARGE SCALE GENOMIC DNA]</scope>
    <source>
        <strain evidence="2 3">KIV-L</strain>
    </source>
</reference>
<evidence type="ECO:0000313" key="3">
    <source>
        <dbReference type="Proteomes" id="UP000216335"/>
    </source>
</evidence>
<dbReference type="EMBL" id="NGJQ01000014">
    <property type="protein sequence ID" value="OZV58714.1"/>
    <property type="molecule type" value="Genomic_DNA"/>
</dbReference>
<proteinExistence type="predicted"/>